<dbReference type="SUPFAM" id="SSF55874">
    <property type="entry name" value="ATPase domain of HSP90 chaperone/DNA topoisomerase II/histidine kinase"/>
    <property type="match status" value="1"/>
</dbReference>
<evidence type="ECO:0000256" key="2">
    <source>
        <dbReference type="SAM" id="MobiDB-lite"/>
    </source>
</evidence>
<dbReference type="CDD" id="cd16936">
    <property type="entry name" value="HATPase_RsbW-like"/>
    <property type="match status" value="1"/>
</dbReference>
<dbReference type="PANTHER" id="PTHR43156">
    <property type="entry name" value="STAGE II SPORULATION PROTEIN E-RELATED"/>
    <property type="match status" value="1"/>
</dbReference>
<keyword evidence="1" id="KW-0378">Hydrolase</keyword>
<dbReference type="AlphaFoldDB" id="A0A918LWU9"/>
<proteinExistence type="predicted"/>
<sequence>MRSIPSQSAQPSRLMHRETARPAVSSVVRTGLPGDPFTPAAARRFARAALDEWADTVPLDLTVADDAVLVVSELVTNAVVHAGTAVELVVRLAEDAEDAPAAVVVEVSDHHPTRTVAGRDPAGTAHGGGLHLVAAVCECWGVTYRPGLKTVWARVPLDGRGPGPHHPPGQPGRRPVVPFAPDSTAEAAVGHPYDEDDTDTDRDWDGRSALSFLAESSELLAGQLDEDMVAALAGQLLVPRVAHWSALWLDPEGTGPVAGTGPRPGGVWHIDESATERLRNALSKEAPQVPDPTRTGAVPVPWPYDADTETGSALAYPLVAGGRGLGTLMIGRRGPHPVPSGVTTLVEDFARRVALAIGAARRYARQATISRVLQRGLLPSQVARIPGVDSHVVYEPSDDSVAGGDFYDIFPAGGTGDRWGFMLGDVQGSGPEAAVVTGLARPWLRLLAREEHQVGEVLDRLNGLLLDDATEAAEAAALMAAAAGGQDVPDRPQPRFLSLLYGEITPLGADGGARCTVACAGHPLPLLLRPDGTVRQVAEPQILLGVVGDVAYESHTFDMKPGDTLLCVTDGVTERRSGGRMFDDGDGLERALADCAGLTAEQTADRIRQAVHAFGDAPVGDDLALLVLQARRPGEG</sequence>
<evidence type="ECO:0000313" key="4">
    <source>
        <dbReference type="EMBL" id="GGT61349.1"/>
    </source>
</evidence>
<dbReference type="Pfam" id="PF07228">
    <property type="entry name" value="SpoIIE"/>
    <property type="match status" value="1"/>
</dbReference>
<dbReference type="Gene3D" id="3.30.450.40">
    <property type="match status" value="1"/>
</dbReference>
<dbReference type="InterPro" id="IPR029016">
    <property type="entry name" value="GAF-like_dom_sf"/>
</dbReference>
<dbReference type="GO" id="GO:0016791">
    <property type="term" value="F:phosphatase activity"/>
    <property type="evidence" value="ECO:0007669"/>
    <property type="project" value="TreeGrafter"/>
</dbReference>
<feature type="region of interest" description="Disordered" evidence="2">
    <location>
        <begin position="1"/>
        <end position="27"/>
    </location>
</feature>
<feature type="compositionally biased region" description="Polar residues" evidence="2">
    <location>
        <begin position="1"/>
        <end position="11"/>
    </location>
</feature>
<dbReference type="InterPro" id="IPR036890">
    <property type="entry name" value="HATPase_C_sf"/>
</dbReference>
<dbReference type="SMART" id="SM00331">
    <property type="entry name" value="PP2C_SIG"/>
    <property type="match status" value="1"/>
</dbReference>
<keyword evidence="5" id="KW-1185">Reference proteome</keyword>
<dbReference type="SUPFAM" id="SSF81606">
    <property type="entry name" value="PP2C-like"/>
    <property type="match status" value="1"/>
</dbReference>
<feature type="region of interest" description="Disordered" evidence="2">
    <location>
        <begin position="159"/>
        <end position="180"/>
    </location>
</feature>
<dbReference type="InterPro" id="IPR052016">
    <property type="entry name" value="Bact_Sigma-Reg"/>
</dbReference>
<gene>
    <name evidence="4" type="ORF">GCM10014713_63480</name>
</gene>
<evidence type="ECO:0000256" key="1">
    <source>
        <dbReference type="ARBA" id="ARBA00022801"/>
    </source>
</evidence>
<dbReference type="EMBL" id="BMQQ01000039">
    <property type="protein sequence ID" value="GGT61349.1"/>
    <property type="molecule type" value="Genomic_DNA"/>
</dbReference>
<dbReference type="SUPFAM" id="SSF55781">
    <property type="entry name" value="GAF domain-like"/>
    <property type="match status" value="1"/>
</dbReference>
<accession>A0A918LWU9</accession>
<comment type="caution">
    <text evidence="4">The sequence shown here is derived from an EMBL/GenBank/DDBJ whole genome shotgun (WGS) entry which is preliminary data.</text>
</comment>
<evidence type="ECO:0000259" key="3">
    <source>
        <dbReference type="SMART" id="SM00331"/>
    </source>
</evidence>
<dbReference type="InterPro" id="IPR003594">
    <property type="entry name" value="HATPase_dom"/>
</dbReference>
<feature type="domain" description="PPM-type phosphatase" evidence="3">
    <location>
        <begin position="388"/>
        <end position="630"/>
    </location>
</feature>
<name>A0A918LWU9_9ACTN</name>
<dbReference type="Pfam" id="PF13581">
    <property type="entry name" value="HATPase_c_2"/>
    <property type="match status" value="1"/>
</dbReference>
<protein>
    <recommendedName>
        <fullName evidence="3">PPM-type phosphatase domain-containing protein</fullName>
    </recommendedName>
</protein>
<dbReference type="Gene3D" id="3.60.40.10">
    <property type="entry name" value="PPM-type phosphatase domain"/>
    <property type="match status" value="1"/>
</dbReference>
<reference evidence="4" key="1">
    <citation type="journal article" date="2014" name="Int. J. Syst. Evol. Microbiol.">
        <title>Complete genome sequence of Corynebacterium casei LMG S-19264T (=DSM 44701T), isolated from a smear-ripened cheese.</title>
        <authorList>
            <consortium name="US DOE Joint Genome Institute (JGI-PGF)"/>
            <person name="Walter F."/>
            <person name="Albersmeier A."/>
            <person name="Kalinowski J."/>
            <person name="Ruckert C."/>
        </authorList>
    </citation>
    <scope>NUCLEOTIDE SEQUENCE</scope>
    <source>
        <strain evidence="4">JCM 3172</strain>
    </source>
</reference>
<dbReference type="InterPro" id="IPR036457">
    <property type="entry name" value="PPM-type-like_dom_sf"/>
</dbReference>
<dbReference type="Gene3D" id="3.30.565.10">
    <property type="entry name" value="Histidine kinase-like ATPase, C-terminal domain"/>
    <property type="match status" value="1"/>
</dbReference>
<reference evidence="4" key="2">
    <citation type="submission" date="2020-09" db="EMBL/GenBank/DDBJ databases">
        <authorList>
            <person name="Sun Q."/>
            <person name="Ohkuma M."/>
        </authorList>
    </citation>
    <scope>NUCLEOTIDE SEQUENCE</scope>
    <source>
        <strain evidence="4">JCM 3172</strain>
    </source>
</reference>
<evidence type="ECO:0000313" key="5">
    <source>
        <dbReference type="Proteomes" id="UP000619486"/>
    </source>
</evidence>
<dbReference type="Proteomes" id="UP000619486">
    <property type="component" value="Unassembled WGS sequence"/>
</dbReference>
<dbReference type="PANTHER" id="PTHR43156:SF2">
    <property type="entry name" value="STAGE II SPORULATION PROTEIN E"/>
    <property type="match status" value="1"/>
</dbReference>
<dbReference type="InterPro" id="IPR001932">
    <property type="entry name" value="PPM-type_phosphatase-like_dom"/>
</dbReference>
<organism evidence="4 5">
    <name type="scientific">Streptomyces purpureus</name>
    <dbReference type="NCBI Taxonomy" id="1951"/>
    <lineage>
        <taxon>Bacteria</taxon>
        <taxon>Bacillati</taxon>
        <taxon>Actinomycetota</taxon>
        <taxon>Actinomycetes</taxon>
        <taxon>Kitasatosporales</taxon>
        <taxon>Streptomycetaceae</taxon>
        <taxon>Streptomyces</taxon>
    </lineage>
</organism>